<dbReference type="Pfam" id="PF17066">
    <property type="entry name" value="RITA"/>
    <property type="match status" value="1"/>
</dbReference>
<evidence type="ECO:0000256" key="6">
    <source>
        <dbReference type="ARBA" id="ARBA00022490"/>
    </source>
</evidence>
<keyword evidence="8" id="KW-0914">Notch signaling pathway</keyword>
<dbReference type="InterPro" id="IPR031418">
    <property type="entry name" value="RITA1"/>
</dbReference>
<evidence type="ECO:0000313" key="14">
    <source>
        <dbReference type="Proteomes" id="UP001066276"/>
    </source>
</evidence>
<comment type="subunit">
    <text evidence="4">Interacts with RBPJ/RBPSUH.</text>
</comment>
<evidence type="ECO:0000256" key="12">
    <source>
        <dbReference type="SAM" id="MobiDB-lite"/>
    </source>
</evidence>
<keyword evidence="9" id="KW-0539">Nucleus</keyword>
<evidence type="ECO:0000256" key="11">
    <source>
        <dbReference type="ARBA" id="ARBA00031318"/>
    </source>
</evidence>
<proteinExistence type="inferred from homology"/>
<dbReference type="Proteomes" id="UP001066276">
    <property type="component" value="Chromosome 11"/>
</dbReference>
<feature type="compositionally biased region" description="Polar residues" evidence="12">
    <location>
        <begin position="285"/>
        <end position="303"/>
    </location>
</feature>
<evidence type="ECO:0000256" key="1">
    <source>
        <dbReference type="ARBA" id="ARBA00004123"/>
    </source>
</evidence>
<evidence type="ECO:0000256" key="3">
    <source>
        <dbReference type="ARBA" id="ARBA00010906"/>
    </source>
</evidence>
<dbReference type="GO" id="GO:0007399">
    <property type="term" value="P:nervous system development"/>
    <property type="evidence" value="ECO:0007669"/>
    <property type="project" value="UniProtKB-KW"/>
</dbReference>
<evidence type="ECO:0000256" key="4">
    <source>
        <dbReference type="ARBA" id="ARBA00011667"/>
    </source>
</evidence>
<dbReference type="GO" id="GO:0045746">
    <property type="term" value="P:negative regulation of Notch signaling pathway"/>
    <property type="evidence" value="ECO:0007669"/>
    <property type="project" value="TreeGrafter"/>
</dbReference>
<feature type="region of interest" description="Disordered" evidence="12">
    <location>
        <begin position="104"/>
        <end position="146"/>
    </location>
</feature>
<gene>
    <name evidence="13" type="ORF">NDU88_005515</name>
</gene>
<dbReference type="PANTHER" id="PTHR34917:SF1">
    <property type="entry name" value="RBPJ-INTERACTING AND TUBULIN-ASSOCIATED PROTEIN 1"/>
    <property type="match status" value="1"/>
</dbReference>
<comment type="function">
    <text evidence="10">Tubulin-binding protein that acts as a negative regulator of Notch signaling pathway. Shuttles between the cytoplasm and the nucleus and mediates the nuclear export of RBPJ/RBPSUH, thereby preventing the interaction between RBPJ/RBPSUH and NICD product of Notch proteins (Notch intracellular domain), leading to down-regulate Notch-mediated transcription. May play a role in neurogenesis.</text>
</comment>
<evidence type="ECO:0000256" key="7">
    <source>
        <dbReference type="ARBA" id="ARBA00022902"/>
    </source>
</evidence>
<protein>
    <recommendedName>
        <fullName evidence="5">RBPJ-interacting and tubulin-associated protein 1</fullName>
    </recommendedName>
    <alternativeName>
        <fullName evidence="11">RBPJ-interacting and tubulin-associated protein</fullName>
    </alternativeName>
</protein>
<dbReference type="GO" id="GO:0007219">
    <property type="term" value="P:Notch signaling pathway"/>
    <property type="evidence" value="ECO:0007669"/>
    <property type="project" value="UniProtKB-KW"/>
</dbReference>
<dbReference type="PANTHER" id="PTHR34917">
    <property type="entry name" value="RBPJ-INTERACTING AND TUBULIN-ASSOCIATED PROTEIN 1"/>
    <property type="match status" value="1"/>
</dbReference>
<keyword evidence="7" id="KW-0524">Neurogenesis</keyword>
<evidence type="ECO:0000256" key="2">
    <source>
        <dbReference type="ARBA" id="ARBA00004496"/>
    </source>
</evidence>
<keyword evidence="6" id="KW-0963">Cytoplasm</keyword>
<evidence type="ECO:0000256" key="9">
    <source>
        <dbReference type="ARBA" id="ARBA00023242"/>
    </source>
</evidence>
<dbReference type="GO" id="GO:0051168">
    <property type="term" value="P:nuclear export"/>
    <property type="evidence" value="ECO:0007669"/>
    <property type="project" value="InterPro"/>
</dbReference>
<dbReference type="AlphaFoldDB" id="A0AAV7LXJ1"/>
<keyword evidence="14" id="KW-1185">Reference proteome</keyword>
<sequence>MRRELLAAQRSGFIGEKLTAVGMRVGSPGLGSATRRKRVELSILCPHFSPVKMALDLAVTGMQALQLQGKPRRSYRIKASTSYVDETLFGSPSKATRMVAGFEPPWVEKTSPQRPLLWSPTSDGPGKETGNPKSNSPASTPRKKYRYRVKSRSPSFCDETLFGPKLEDPGWEAPWAKKEDTLKLRPLLWTPPSAPRVQSTRTTRAKPCPLKAIHPETSQPPPEDFVTEYKGKTDFWKRPENEDDSASWSDGGLQSCCTARPRSTTAAERQWHRATQSPPDAAPSFRNSRGVTRPRSASFSGLDSNRRAIAAAVASHRPPWK</sequence>
<dbReference type="GO" id="GO:0005634">
    <property type="term" value="C:nucleus"/>
    <property type="evidence" value="ECO:0007669"/>
    <property type="project" value="UniProtKB-SubCell"/>
</dbReference>
<comment type="subcellular location">
    <subcellularLocation>
        <location evidence="2">Cytoplasm</location>
    </subcellularLocation>
    <subcellularLocation>
        <location evidence="1">Nucleus</location>
    </subcellularLocation>
</comment>
<feature type="region of interest" description="Disordered" evidence="12">
    <location>
        <begin position="238"/>
        <end position="306"/>
    </location>
</feature>
<reference evidence="13" key="1">
    <citation type="journal article" date="2022" name="bioRxiv">
        <title>Sequencing and chromosome-scale assembly of the giantPleurodeles waltlgenome.</title>
        <authorList>
            <person name="Brown T."/>
            <person name="Elewa A."/>
            <person name="Iarovenko S."/>
            <person name="Subramanian E."/>
            <person name="Araus A.J."/>
            <person name="Petzold A."/>
            <person name="Susuki M."/>
            <person name="Suzuki K.-i.T."/>
            <person name="Hayashi T."/>
            <person name="Toyoda A."/>
            <person name="Oliveira C."/>
            <person name="Osipova E."/>
            <person name="Leigh N.D."/>
            <person name="Simon A."/>
            <person name="Yun M.H."/>
        </authorList>
    </citation>
    <scope>NUCLEOTIDE SEQUENCE</scope>
    <source>
        <strain evidence="13">20211129_DDA</strain>
        <tissue evidence="13">Liver</tissue>
    </source>
</reference>
<feature type="compositionally biased region" description="Polar residues" evidence="12">
    <location>
        <begin position="255"/>
        <end position="278"/>
    </location>
</feature>
<evidence type="ECO:0000256" key="8">
    <source>
        <dbReference type="ARBA" id="ARBA00022976"/>
    </source>
</evidence>
<evidence type="ECO:0000256" key="10">
    <source>
        <dbReference type="ARBA" id="ARBA00024957"/>
    </source>
</evidence>
<comment type="caution">
    <text evidence="13">The sequence shown here is derived from an EMBL/GenBank/DDBJ whole genome shotgun (WGS) entry which is preliminary data.</text>
</comment>
<dbReference type="EMBL" id="JANPWB010000015">
    <property type="protein sequence ID" value="KAJ1092405.1"/>
    <property type="molecule type" value="Genomic_DNA"/>
</dbReference>
<name>A0AAV7LXJ1_PLEWA</name>
<evidence type="ECO:0000313" key="13">
    <source>
        <dbReference type="EMBL" id="KAJ1092405.1"/>
    </source>
</evidence>
<organism evidence="13 14">
    <name type="scientific">Pleurodeles waltl</name>
    <name type="common">Iberian ribbed newt</name>
    <dbReference type="NCBI Taxonomy" id="8319"/>
    <lineage>
        <taxon>Eukaryota</taxon>
        <taxon>Metazoa</taxon>
        <taxon>Chordata</taxon>
        <taxon>Craniata</taxon>
        <taxon>Vertebrata</taxon>
        <taxon>Euteleostomi</taxon>
        <taxon>Amphibia</taxon>
        <taxon>Batrachia</taxon>
        <taxon>Caudata</taxon>
        <taxon>Salamandroidea</taxon>
        <taxon>Salamandridae</taxon>
        <taxon>Pleurodelinae</taxon>
        <taxon>Pleurodeles</taxon>
    </lineage>
</organism>
<dbReference type="GO" id="GO:0015631">
    <property type="term" value="F:tubulin binding"/>
    <property type="evidence" value="ECO:0007669"/>
    <property type="project" value="InterPro"/>
</dbReference>
<dbReference type="GO" id="GO:0005737">
    <property type="term" value="C:cytoplasm"/>
    <property type="evidence" value="ECO:0007669"/>
    <property type="project" value="UniProtKB-SubCell"/>
</dbReference>
<accession>A0AAV7LXJ1</accession>
<evidence type="ECO:0000256" key="5">
    <source>
        <dbReference type="ARBA" id="ARBA00014447"/>
    </source>
</evidence>
<comment type="similarity">
    <text evidence="3">Belongs to the RITA family.</text>
</comment>